<keyword evidence="7" id="KW-0645">Protease</keyword>
<reference evidence="7 8" key="1">
    <citation type="submission" date="2018-12" db="EMBL/GenBank/DDBJ databases">
        <title>Complete genome of Nonlabens sp. MJ115.</title>
        <authorList>
            <person name="Choi H.S."/>
            <person name="Jung J."/>
        </authorList>
    </citation>
    <scope>NUCLEOTIDE SEQUENCE [LARGE SCALE GENOMIC DNA]</scope>
    <source>
        <strain evidence="7 8">MJ115</strain>
    </source>
</reference>
<dbReference type="EMBL" id="CP034549">
    <property type="protein sequence ID" value="AZQ45015.1"/>
    <property type="molecule type" value="Genomic_DNA"/>
</dbReference>
<dbReference type="OrthoDB" id="465874at2"/>
<dbReference type="KEGG" id="noj:EJ995_12535"/>
<dbReference type="GO" id="GO:0004252">
    <property type="term" value="F:serine-type endopeptidase activity"/>
    <property type="evidence" value="ECO:0007669"/>
    <property type="project" value="InterPro"/>
</dbReference>
<feature type="transmembrane region" description="Helical" evidence="5">
    <location>
        <begin position="137"/>
        <end position="156"/>
    </location>
</feature>
<proteinExistence type="predicted"/>
<dbReference type="InterPro" id="IPR022764">
    <property type="entry name" value="Peptidase_S54_rhomboid_dom"/>
</dbReference>
<name>A0A3S9N0F3_9FLAO</name>
<evidence type="ECO:0000256" key="1">
    <source>
        <dbReference type="ARBA" id="ARBA00004141"/>
    </source>
</evidence>
<dbReference type="GO" id="GO:0016020">
    <property type="term" value="C:membrane"/>
    <property type="evidence" value="ECO:0007669"/>
    <property type="project" value="UniProtKB-SubCell"/>
</dbReference>
<feature type="transmembrane region" description="Helical" evidence="5">
    <location>
        <begin position="65"/>
        <end position="83"/>
    </location>
</feature>
<dbReference type="Gene3D" id="1.20.1540.10">
    <property type="entry name" value="Rhomboid-like"/>
    <property type="match status" value="1"/>
</dbReference>
<feature type="transmembrane region" description="Helical" evidence="5">
    <location>
        <begin position="41"/>
        <end position="59"/>
    </location>
</feature>
<dbReference type="InterPro" id="IPR035952">
    <property type="entry name" value="Rhomboid-like_sf"/>
</dbReference>
<feature type="transmembrane region" description="Helical" evidence="5">
    <location>
        <begin position="12"/>
        <end position="29"/>
    </location>
</feature>
<dbReference type="AlphaFoldDB" id="A0A3S9N0F3"/>
<comment type="subcellular location">
    <subcellularLocation>
        <location evidence="1">Membrane</location>
        <topology evidence="1">Multi-pass membrane protein</topology>
    </subcellularLocation>
</comment>
<keyword evidence="7" id="KW-0378">Hydrolase</keyword>
<evidence type="ECO:0000313" key="7">
    <source>
        <dbReference type="EMBL" id="AZQ45015.1"/>
    </source>
</evidence>
<evidence type="ECO:0000256" key="2">
    <source>
        <dbReference type="ARBA" id="ARBA00022692"/>
    </source>
</evidence>
<feature type="transmembrane region" description="Helical" evidence="5">
    <location>
        <begin position="90"/>
        <end position="106"/>
    </location>
</feature>
<evidence type="ECO:0000256" key="4">
    <source>
        <dbReference type="ARBA" id="ARBA00023136"/>
    </source>
</evidence>
<evidence type="ECO:0000256" key="3">
    <source>
        <dbReference type="ARBA" id="ARBA00022989"/>
    </source>
</evidence>
<sequence length="224" mass="25459">MSRSYKFDIYTYGVPVLLVLSMWISFWLNTHTRLNLNEYGIMPRAFSGLIGIVCSPFLHADLNHLWSNTPPILLLGIALFYFFRYEAGRIFMLAVLLSGFMTWLIGRESYHIGASGLIYFLASFLISKGVIKKSKELVALSFAVVFFYGSLVWYVFPIDNAISWEGHLAGAIAGIILAMVINTTDLEVKAKIPKTIRGTEQEDWFLQQFDENGDFAPFLIDEEE</sequence>
<evidence type="ECO:0000313" key="8">
    <source>
        <dbReference type="Proteomes" id="UP000279600"/>
    </source>
</evidence>
<feature type="domain" description="Peptidase S54 rhomboid" evidence="6">
    <location>
        <begin position="50"/>
        <end position="181"/>
    </location>
</feature>
<keyword evidence="2 5" id="KW-0812">Transmembrane</keyword>
<organism evidence="7 8">
    <name type="scientific">Nonlabens ponticola</name>
    <dbReference type="NCBI Taxonomy" id="2496866"/>
    <lineage>
        <taxon>Bacteria</taxon>
        <taxon>Pseudomonadati</taxon>
        <taxon>Bacteroidota</taxon>
        <taxon>Flavobacteriia</taxon>
        <taxon>Flavobacteriales</taxon>
        <taxon>Flavobacteriaceae</taxon>
        <taxon>Nonlabens</taxon>
    </lineage>
</organism>
<dbReference type="Pfam" id="PF01694">
    <property type="entry name" value="Rhomboid"/>
    <property type="match status" value="1"/>
</dbReference>
<feature type="transmembrane region" description="Helical" evidence="5">
    <location>
        <begin position="168"/>
        <end position="188"/>
    </location>
</feature>
<feature type="transmembrane region" description="Helical" evidence="5">
    <location>
        <begin position="112"/>
        <end position="130"/>
    </location>
</feature>
<keyword evidence="4 5" id="KW-0472">Membrane</keyword>
<keyword evidence="3 5" id="KW-1133">Transmembrane helix</keyword>
<gene>
    <name evidence="7" type="ORF">EJ995_12535</name>
</gene>
<accession>A0A3S9N0F3</accession>
<evidence type="ECO:0000256" key="5">
    <source>
        <dbReference type="SAM" id="Phobius"/>
    </source>
</evidence>
<dbReference type="Proteomes" id="UP000279600">
    <property type="component" value="Chromosome"/>
</dbReference>
<dbReference type="SUPFAM" id="SSF144091">
    <property type="entry name" value="Rhomboid-like"/>
    <property type="match status" value="1"/>
</dbReference>
<protein>
    <submittedName>
        <fullName evidence="7">Rhomboid family intramembrane serine protease</fullName>
    </submittedName>
</protein>
<evidence type="ECO:0000259" key="6">
    <source>
        <dbReference type="Pfam" id="PF01694"/>
    </source>
</evidence>
<keyword evidence="8" id="KW-1185">Reference proteome</keyword>
<dbReference type="GO" id="GO:0006508">
    <property type="term" value="P:proteolysis"/>
    <property type="evidence" value="ECO:0007669"/>
    <property type="project" value="UniProtKB-KW"/>
</dbReference>